<keyword evidence="3 10" id="KW-0812">Transmembrane</keyword>
<dbReference type="Proteomes" id="UP000274097">
    <property type="component" value="Unassembled WGS sequence"/>
</dbReference>
<evidence type="ECO:0000313" key="14">
    <source>
        <dbReference type="Proteomes" id="UP000278036"/>
    </source>
</evidence>
<dbReference type="Proteomes" id="UP000278036">
    <property type="component" value="Unassembled WGS sequence"/>
</dbReference>
<reference evidence="11 14" key="1">
    <citation type="submission" date="2018-09" db="EMBL/GenBank/DDBJ databases">
        <title>Roseomonas sp. nov., isolated from feces of Tibetan antelopes in the Qinghai-Tibet plateau, China.</title>
        <authorList>
            <person name="Tian Z."/>
        </authorList>
    </citation>
    <scope>NUCLEOTIDE SEQUENCE [LARGE SCALE GENOMIC DNA]</scope>
    <source>
        <strain evidence="12 13">Z23</strain>
        <strain evidence="11 14">Z24</strain>
    </source>
</reference>
<keyword evidence="2" id="KW-0813">Transport</keyword>
<dbReference type="InParanoid" id="A0A3A9JAJ1"/>
<evidence type="ECO:0000256" key="8">
    <source>
        <dbReference type="ARBA" id="ARBA00023214"/>
    </source>
</evidence>
<keyword evidence="6 10" id="KW-0472">Membrane</keyword>
<keyword evidence="5" id="KW-0406">Ion transport</keyword>
<keyword evidence="4 10" id="KW-1133">Transmembrane helix</keyword>
<evidence type="ECO:0000256" key="4">
    <source>
        <dbReference type="ARBA" id="ARBA00022989"/>
    </source>
</evidence>
<evidence type="ECO:0000256" key="1">
    <source>
        <dbReference type="ARBA" id="ARBA00004141"/>
    </source>
</evidence>
<feature type="transmembrane region" description="Helical" evidence="10">
    <location>
        <begin position="71"/>
        <end position="100"/>
    </location>
</feature>
<dbReference type="OrthoDB" id="9767361at2"/>
<dbReference type="InterPro" id="IPR001807">
    <property type="entry name" value="ClC"/>
</dbReference>
<evidence type="ECO:0000256" key="7">
    <source>
        <dbReference type="ARBA" id="ARBA00023173"/>
    </source>
</evidence>
<dbReference type="AlphaFoldDB" id="A0A3A9JAJ1"/>
<keyword evidence="8" id="KW-0868">Chloride</keyword>
<sequence length="180" mass="19156">MRPDRSSFNRHRLRRLPLLSPRQWRRRLVFWLGAVLVGVVAMGFAVAAEQAKLLVEGQPGVPESFAFWKLLATVVSYLSGIPGGIFAPSLSVGAGIGHWLGALLPGAPADAVVLLGMVAYFAGVVQAPITAGVIVLEMTGNHGMAVPLMGTALIGFAASRLVCRRPLYATMARRFMAGPH</sequence>
<organism evidence="11 14">
    <name type="scientific">Teichococcus wenyumeiae</name>
    <dbReference type="NCBI Taxonomy" id="2478470"/>
    <lineage>
        <taxon>Bacteria</taxon>
        <taxon>Pseudomonadati</taxon>
        <taxon>Pseudomonadota</taxon>
        <taxon>Alphaproteobacteria</taxon>
        <taxon>Acetobacterales</taxon>
        <taxon>Roseomonadaceae</taxon>
        <taxon>Roseomonas</taxon>
    </lineage>
</organism>
<accession>A0A3A9JAJ1</accession>
<evidence type="ECO:0000256" key="2">
    <source>
        <dbReference type="ARBA" id="ARBA00022448"/>
    </source>
</evidence>
<evidence type="ECO:0000256" key="10">
    <source>
        <dbReference type="SAM" id="Phobius"/>
    </source>
</evidence>
<keyword evidence="13" id="KW-1185">Reference proteome</keyword>
<feature type="transmembrane region" description="Helical" evidence="10">
    <location>
        <begin position="112"/>
        <end position="136"/>
    </location>
</feature>
<evidence type="ECO:0000313" key="11">
    <source>
        <dbReference type="EMBL" id="RKK04297.1"/>
    </source>
</evidence>
<dbReference type="PANTHER" id="PTHR43427:SF6">
    <property type="entry name" value="CHLORIDE CHANNEL PROTEIN CLC-E"/>
    <property type="match status" value="1"/>
</dbReference>
<dbReference type="RefSeq" id="WP_120638213.1">
    <property type="nucleotide sequence ID" value="NZ_RAQU01000048.1"/>
</dbReference>
<comment type="subcellular location">
    <subcellularLocation>
        <location evidence="1">Membrane</location>
        <topology evidence="1">Multi-pass membrane protein</topology>
    </subcellularLocation>
</comment>
<gene>
    <name evidence="11" type="ORF">D6Z83_10195</name>
    <name evidence="12" type="ORF">EBE87_02780</name>
</gene>
<dbReference type="EMBL" id="RAQU01000048">
    <property type="protein sequence ID" value="RKK04297.1"/>
    <property type="molecule type" value="Genomic_DNA"/>
</dbReference>
<evidence type="ECO:0008006" key="15">
    <source>
        <dbReference type="Google" id="ProtNLM"/>
    </source>
</evidence>
<evidence type="ECO:0000256" key="6">
    <source>
        <dbReference type="ARBA" id="ARBA00023136"/>
    </source>
</evidence>
<keyword evidence="7" id="KW-0869">Chloride channel</keyword>
<dbReference type="Gene3D" id="1.10.3080.10">
    <property type="entry name" value="Clc chloride channel"/>
    <property type="match status" value="1"/>
</dbReference>
<evidence type="ECO:0000256" key="5">
    <source>
        <dbReference type="ARBA" id="ARBA00023065"/>
    </source>
</evidence>
<dbReference type="Pfam" id="PF00654">
    <property type="entry name" value="Voltage_CLC"/>
    <property type="match status" value="1"/>
</dbReference>
<dbReference type="PRINTS" id="PR00762">
    <property type="entry name" value="CLCHANNEL"/>
</dbReference>
<feature type="transmembrane region" description="Helical" evidence="10">
    <location>
        <begin position="142"/>
        <end position="163"/>
    </location>
</feature>
<comment type="caution">
    <text evidence="11">The sequence shown here is derived from an EMBL/GenBank/DDBJ whole genome shotgun (WGS) entry which is preliminary data.</text>
</comment>
<dbReference type="EMBL" id="RFLX01000001">
    <property type="protein sequence ID" value="RMI27308.1"/>
    <property type="molecule type" value="Genomic_DNA"/>
</dbReference>
<proteinExistence type="predicted"/>
<dbReference type="InterPro" id="IPR050368">
    <property type="entry name" value="ClC-type_chloride_channel"/>
</dbReference>
<dbReference type="GO" id="GO:0034707">
    <property type="term" value="C:chloride channel complex"/>
    <property type="evidence" value="ECO:0007669"/>
    <property type="project" value="UniProtKB-KW"/>
</dbReference>
<dbReference type="PANTHER" id="PTHR43427">
    <property type="entry name" value="CHLORIDE CHANNEL PROTEIN CLC-E"/>
    <property type="match status" value="1"/>
</dbReference>
<dbReference type="InterPro" id="IPR014743">
    <property type="entry name" value="Cl-channel_core"/>
</dbReference>
<evidence type="ECO:0000313" key="12">
    <source>
        <dbReference type="EMBL" id="RMI27308.1"/>
    </source>
</evidence>
<evidence type="ECO:0000313" key="13">
    <source>
        <dbReference type="Proteomes" id="UP000274097"/>
    </source>
</evidence>
<protein>
    <recommendedName>
        <fullName evidence="15">Chloride channel protein</fullName>
    </recommendedName>
</protein>
<evidence type="ECO:0000256" key="3">
    <source>
        <dbReference type="ARBA" id="ARBA00022692"/>
    </source>
</evidence>
<name>A0A3A9JAJ1_9PROT</name>
<keyword evidence="9" id="KW-0407">Ion channel</keyword>
<dbReference type="SUPFAM" id="SSF81340">
    <property type="entry name" value="Clc chloride channel"/>
    <property type="match status" value="1"/>
</dbReference>
<dbReference type="GO" id="GO:0005254">
    <property type="term" value="F:chloride channel activity"/>
    <property type="evidence" value="ECO:0007669"/>
    <property type="project" value="UniProtKB-KW"/>
</dbReference>
<evidence type="ECO:0000256" key="9">
    <source>
        <dbReference type="ARBA" id="ARBA00023303"/>
    </source>
</evidence>